<evidence type="ECO:0000256" key="1">
    <source>
        <dbReference type="SAM" id="MobiDB-lite"/>
    </source>
</evidence>
<gene>
    <name evidence="2" type="ORF">CORC01_11768</name>
</gene>
<keyword evidence="3" id="KW-1185">Reference proteome</keyword>
<reference evidence="2 3" key="1">
    <citation type="submission" date="2016-09" db="EMBL/GenBank/DDBJ databases">
        <authorList>
            <person name="Capua I."/>
            <person name="De Benedictis P."/>
            <person name="Joannis T."/>
            <person name="Lombin L.H."/>
            <person name="Cattoli G."/>
        </authorList>
    </citation>
    <scope>NUCLEOTIDE SEQUENCE [LARGE SCALE GENOMIC DNA]</scope>
    <source>
        <strain evidence="2 3">IMI 309357</strain>
    </source>
</reference>
<evidence type="ECO:0000313" key="3">
    <source>
        <dbReference type="Proteomes" id="UP000176998"/>
    </source>
</evidence>
<dbReference type="GeneID" id="34564900"/>
<name>A0A1G4AUW2_9PEZI</name>
<comment type="caution">
    <text evidence="2">The sequence shown here is derived from an EMBL/GenBank/DDBJ whole genome shotgun (WGS) entry which is preliminary data.</text>
</comment>
<feature type="compositionally biased region" description="Basic and acidic residues" evidence="1">
    <location>
        <begin position="1"/>
        <end position="25"/>
    </location>
</feature>
<dbReference type="AlphaFoldDB" id="A0A1G4AUW2"/>
<feature type="region of interest" description="Disordered" evidence="1">
    <location>
        <begin position="1"/>
        <end position="39"/>
    </location>
</feature>
<dbReference type="Proteomes" id="UP000176998">
    <property type="component" value="Unassembled WGS sequence"/>
</dbReference>
<dbReference type="RefSeq" id="XP_022470069.1">
    <property type="nucleotide sequence ID" value="XM_022623390.1"/>
</dbReference>
<sequence>MKAEGREKGEGETEEQEKVRIRPEPSHSGSQNQNQNQCQRAEWDDFINLSIDPALRLARQANRIKQNNSRRRFNSTTVVARPAGIVGDENDSQTEADEGKRPTAWTEDGVLVRTKCLPGDDGFVAWAGKVNARQNTESDGYWSDKGGTLGRGATTASWQSWVESFVWLSAAAKSPSPTGPRCCSLTTLRKLVESCVPWERGQQLGRTSGWYSSGGGGGGPAVDK</sequence>
<organism evidence="2 3">
    <name type="scientific">Colletotrichum orchidophilum</name>
    <dbReference type="NCBI Taxonomy" id="1209926"/>
    <lineage>
        <taxon>Eukaryota</taxon>
        <taxon>Fungi</taxon>
        <taxon>Dikarya</taxon>
        <taxon>Ascomycota</taxon>
        <taxon>Pezizomycotina</taxon>
        <taxon>Sordariomycetes</taxon>
        <taxon>Hypocreomycetidae</taxon>
        <taxon>Glomerellales</taxon>
        <taxon>Glomerellaceae</taxon>
        <taxon>Colletotrichum</taxon>
    </lineage>
</organism>
<proteinExistence type="predicted"/>
<protein>
    <submittedName>
        <fullName evidence="2">Uncharacterized protein</fullName>
    </submittedName>
</protein>
<dbReference type="EMBL" id="MJBS01000133">
    <property type="protein sequence ID" value="OHE92901.1"/>
    <property type="molecule type" value="Genomic_DNA"/>
</dbReference>
<evidence type="ECO:0000313" key="2">
    <source>
        <dbReference type="EMBL" id="OHE92901.1"/>
    </source>
</evidence>
<accession>A0A1G4AUW2</accession>